<keyword evidence="3" id="KW-1185">Reference proteome</keyword>
<dbReference type="PANTHER" id="PTHR39529">
    <property type="entry name" value="CARBOHYDRATE BINDING DOMAIN-CONTAINING PROTEIN"/>
    <property type="match status" value="1"/>
</dbReference>
<proteinExistence type="predicted"/>
<dbReference type="VEuPathDB" id="AmoebaDB:DICPUDRAFT_158170"/>
<dbReference type="KEGG" id="dpp:DICPUDRAFT_158170"/>
<dbReference type="EMBL" id="GL871355">
    <property type="protein sequence ID" value="EGC30139.1"/>
    <property type="molecule type" value="Genomic_DNA"/>
</dbReference>
<accession>F1A102</accession>
<name>F1A102_DICPU</name>
<feature type="signal peptide" evidence="1">
    <location>
        <begin position="1"/>
        <end position="20"/>
    </location>
</feature>
<dbReference type="Proteomes" id="UP000001064">
    <property type="component" value="Unassembled WGS sequence"/>
</dbReference>
<keyword evidence="1" id="KW-0732">Signal</keyword>
<dbReference type="InterPro" id="IPR021837">
    <property type="entry name" value="CfaA/B/C"/>
</dbReference>
<evidence type="ECO:0000313" key="3">
    <source>
        <dbReference type="Proteomes" id="UP000001064"/>
    </source>
</evidence>
<reference evidence="3" key="1">
    <citation type="journal article" date="2011" name="Genome Biol.">
        <title>Comparative genomics of the social amoebae Dictyostelium discoideum and Dictyostelium purpureum.</title>
        <authorList>
            <consortium name="US DOE Joint Genome Institute (JGI-PGF)"/>
            <person name="Sucgang R."/>
            <person name="Kuo A."/>
            <person name="Tian X."/>
            <person name="Salerno W."/>
            <person name="Parikh A."/>
            <person name="Feasley C.L."/>
            <person name="Dalin E."/>
            <person name="Tu H."/>
            <person name="Huang E."/>
            <person name="Barry K."/>
            <person name="Lindquist E."/>
            <person name="Shapiro H."/>
            <person name="Bruce D."/>
            <person name="Schmutz J."/>
            <person name="Salamov A."/>
            <person name="Fey P."/>
            <person name="Gaudet P."/>
            <person name="Anjard C."/>
            <person name="Babu M.M."/>
            <person name="Basu S."/>
            <person name="Bushmanova Y."/>
            <person name="van der Wel H."/>
            <person name="Katoh-Kurasawa M."/>
            <person name="Dinh C."/>
            <person name="Coutinho P.M."/>
            <person name="Saito T."/>
            <person name="Elias M."/>
            <person name="Schaap P."/>
            <person name="Kay R.R."/>
            <person name="Henrissat B."/>
            <person name="Eichinger L."/>
            <person name="Rivero F."/>
            <person name="Putnam N.H."/>
            <person name="West C.M."/>
            <person name="Loomis W.F."/>
            <person name="Chisholm R.L."/>
            <person name="Shaulsky G."/>
            <person name="Strassmann J.E."/>
            <person name="Queller D.C."/>
            <person name="Kuspa A."/>
            <person name="Grigoriev I.V."/>
        </authorList>
    </citation>
    <scope>NUCLEOTIDE SEQUENCE [LARGE SCALE GENOMIC DNA]</scope>
    <source>
        <strain evidence="3">QSDP1</strain>
    </source>
</reference>
<dbReference type="AlphaFoldDB" id="F1A102"/>
<organism evidence="2 3">
    <name type="scientific">Dictyostelium purpureum</name>
    <name type="common">Slime mold</name>
    <dbReference type="NCBI Taxonomy" id="5786"/>
    <lineage>
        <taxon>Eukaryota</taxon>
        <taxon>Amoebozoa</taxon>
        <taxon>Evosea</taxon>
        <taxon>Eumycetozoa</taxon>
        <taxon>Dictyostelia</taxon>
        <taxon>Dictyosteliales</taxon>
        <taxon>Dictyosteliaceae</taxon>
        <taxon>Dictyostelium</taxon>
    </lineage>
</organism>
<gene>
    <name evidence="2" type="ORF">DICPUDRAFT_158170</name>
</gene>
<evidence type="ECO:0000256" key="1">
    <source>
        <dbReference type="SAM" id="SignalP"/>
    </source>
</evidence>
<dbReference type="Pfam" id="PF11912">
    <property type="entry name" value="CfaA_B_C"/>
    <property type="match status" value="1"/>
</dbReference>
<evidence type="ECO:0000313" key="2">
    <source>
        <dbReference type="EMBL" id="EGC30139.1"/>
    </source>
</evidence>
<dbReference type="GeneID" id="10511115"/>
<dbReference type="RefSeq" id="XP_003293347.1">
    <property type="nucleotide sequence ID" value="XM_003293299.1"/>
</dbReference>
<dbReference type="InParanoid" id="F1A102"/>
<protein>
    <submittedName>
        <fullName evidence="2">Uncharacterized protein</fullName>
    </submittedName>
</protein>
<feature type="chain" id="PRO_5003262123" evidence="1">
    <location>
        <begin position="21"/>
        <end position="221"/>
    </location>
</feature>
<sequence>MKLIVSLLIIVLIFITGSLCIPNGSIYISPTMNNEICESNFIAGIGYSLPYESCVNFGNSSVYTSGNGLSFDVYWMDNCQSKQILVNYTFANFGCSNFYVPNSPTFQSIVSSEGVPPRNALVYTYYYNSKEGECSGDSYYKYYTNQYVLPLENGKTVEYTCVNNFPIARTCQNLNCQDTDYSLGTCNNADSNNPYPYTITCSNTPPPPFGDEKQPRISFNF</sequence>
<dbReference type="PANTHER" id="PTHR39529:SF1">
    <property type="entry name" value="CARBOHYDRATE BINDING DOMAIN-CONTAINING PROTEIN"/>
    <property type="match status" value="1"/>
</dbReference>